<protein>
    <recommendedName>
        <fullName evidence="7 8">Phospho-N-acetylmuramoyl-pentapeptide-transferase</fullName>
        <ecNumber evidence="7 8">2.7.8.13</ecNumber>
    </recommendedName>
    <alternativeName>
        <fullName evidence="7">UDP-MurNAc-pentapeptide phosphotransferase</fullName>
    </alternativeName>
</protein>
<feature type="transmembrane region" description="Helical" evidence="7">
    <location>
        <begin position="205"/>
        <end position="222"/>
    </location>
</feature>
<proteinExistence type="inferred from homology"/>
<feature type="transmembrane region" description="Helical" evidence="7">
    <location>
        <begin position="57"/>
        <end position="76"/>
    </location>
</feature>
<dbReference type="PANTHER" id="PTHR22926">
    <property type="entry name" value="PHOSPHO-N-ACETYLMURAMOYL-PENTAPEPTIDE-TRANSFERASE"/>
    <property type="match status" value="1"/>
</dbReference>
<keyword evidence="7" id="KW-0131">Cell cycle</keyword>
<keyword evidence="7" id="KW-0573">Peptidoglycan synthesis</keyword>
<dbReference type="PROSITE" id="PS01347">
    <property type="entry name" value="MRAY_1"/>
    <property type="match status" value="1"/>
</dbReference>
<comment type="catalytic activity">
    <reaction evidence="7">
        <text>UDP-N-acetyl-alpha-D-muramoyl-L-alanyl-gamma-D-glutamyl-L-lysyl-D-alanyl-D-alanine + di-trans,octa-cis-undecaprenyl phosphate = Mur2Ac(oyl-L-Ala-gamma-D-Glu-L-Lys-D-Ala-D-Ala)-di-trans,octa-cis-undecaprenyl diphosphate + UMP</text>
        <dbReference type="Rhea" id="RHEA:21920"/>
        <dbReference type="ChEBI" id="CHEBI:57865"/>
        <dbReference type="ChEBI" id="CHEBI:60032"/>
        <dbReference type="ChEBI" id="CHEBI:60392"/>
        <dbReference type="ChEBI" id="CHEBI:70758"/>
        <dbReference type="EC" id="2.7.8.13"/>
    </reaction>
</comment>
<dbReference type="GO" id="GO:0008360">
    <property type="term" value="P:regulation of cell shape"/>
    <property type="evidence" value="ECO:0007669"/>
    <property type="project" value="UniProtKB-KW"/>
</dbReference>
<evidence type="ECO:0000256" key="2">
    <source>
        <dbReference type="ARBA" id="ARBA00005583"/>
    </source>
</evidence>
<keyword evidence="7 9" id="KW-0460">Magnesium</keyword>
<evidence type="ECO:0000313" key="11">
    <source>
        <dbReference type="Proteomes" id="UP000051565"/>
    </source>
</evidence>
<gene>
    <name evidence="7" type="primary">mraY</name>
    <name evidence="10" type="ORF">IV52_GL001305</name>
</gene>
<keyword evidence="4 7" id="KW-0812">Transmembrane</keyword>
<feature type="transmembrane region" description="Helical" evidence="7">
    <location>
        <begin position="154"/>
        <end position="174"/>
    </location>
</feature>
<feature type="transmembrane region" description="Helical" evidence="7">
    <location>
        <begin position="256"/>
        <end position="277"/>
    </location>
</feature>
<dbReference type="PROSITE" id="PS01348">
    <property type="entry name" value="MRAY_2"/>
    <property type="match status" value="1"/>
</dbReference>
<evidence type="ECO:0000256" key="8">
    <source>
        <dbReference type="NCBIfam" id="TIGR00445"/>
    </source>
</evidence>
<evidence type="ECO:0000256" key="3">
    <source>
        <dbReference type="ARBA" id="ARBA00022679"/>
    </source>
</evidence>
<dbReference type="PATRIC" id="fig|1122148.6.peg.1341"/>
<dbReference type="GO" id="GO:0009252">
    <property type="term" value="P:peptidoglycan biosynthetic process"/>
    <property type="evidence" value="ECO:0007669"/>
    <property type="project" value="UniProtKB-UniRule"/>
</dbReference>
<comment type="subcellular location">
    <subcellularLocation>
        <location evidence="7">Cell membrane</location>
        <topology evidence="7">Multi-pass membrane protein</topology>
    </subcellularLocation>
    <subcellularLocation>
        <location evidence="1">Membrane</location>
        <topology evidence="1">Multi-pass membrane protein</topology>
    </subcellularLocation>
</comment>
<dbReference type="Proteomes" id="UP000051565">
    <property type="component" value="Unassembled WGS sequence"/>
</dbReference>
<dbReference type="InterPro" id="IPR000715">
    <property type="entry name" value="Glycosyl_transferase_4"/>
</dbReference>
<feature type="transmembrane region" description="Helical" evidence="7">
    <location>
        <begin position="229"/>
        <end position="250"/>
    </location>
</feature>
<sequence length="324" mass="36332">MKGLKTMNWMFPLIGGFVITFLFTPILIKYFRAKKEGQMIRDEGPSWHESKSGTPTMGGLTFIVAIILTCLAYGLLVNQLKSTLIILLFVLLFYGLIGMWDDSIKLFKRQNEGFKAWQKFALQVFGALVFAWVYEAHGFPMAICFFNFGDVHLGIFYVLFIVFWLTGFSNAVNLTDGLDGLVSGLSIIAFAAYAVVAFYQHQYEIQIFCMAVVGALLAFLCFNHKPAKIFMGDMGSLALGGSLAAVSILLHHEFSLLWIGLIFVIETLSVMLQVGSFKLTGKRIFKMTPIHHSFEMSGWSEWKIDIVFWTVGLITAITGVMVMI</sequence>
<keyword evidence="7" id="KW-0961">Cell wall biogenesis/degradation</keyword>
<evidence type="ECO:0000256" key="1">
    <source>
        <dbReference type="ARBA" id="ARBA00004141"/>
    </source>
</evidence>
<organism evidence="10 11">
    <name type="scientific">Fructilactobacillus lindneri DSM 20690 = JCM 11027</name>
    <dbReference type="NCBI Taxonomy" id="1122148"/>
    <lineage>
        <taxon>Bacteria</taxon>
        <taxon>Bacillati</taxon>
        <taxon>Bacillota</taxon>
        <taxon>Bacilli</taxon>
        <taxon>Lactobacillales</taxon>
        <taxon>Lactobacillaceae</taxon>
        <taxon>Fructilactobacillus</taxon>
    </lineage>
</organism>
<keyword evidence="7" id="KW-1003">Cell membrane</keyword>
<dbReference type="InterPro" id="IPR018480">
    <property type="entry name" value="PNAcMuramoyl-5peptid_Trfase_CS"/>
</dbReference>
<comment type="cofactor">
    <cofactor evidence="7 9">
        <name>Mg(2+)</name>
        <dbReference type="ChEBI" id="CHEBI:18420"/>
    </cofactor>
</comment>
<keyword evidence="6 7" id="KW-0472">Membrane</keyword>
<dbReference type="UniPathway" id="UPA00219"/>
<keyword evidence="3 7" id="KW-0808">Transferase</keyword>
<feature type="binding site" evidence="9">
    <location>
        <position position="173"/>
    </location>
    <ligand>
        <name>Mg(2+)</name>
        <dbReference type="ChEBI" id="CHEBI:18420"/>
    </ligand>
</feature>
<dbReference type="EC" id="2.7.8.13" evidence="7 8"/>
<evidence type="ECO:0000256" key="4">
    <source>
        <dbReference type="ARBA" id="ARBA00022692"/>
    </source>
</evidence>
<dbReference type="STRING" id="53444.AYR59_04300"/>
<keyword evidence="7" id="KW-0133">Cell shape</keyword>
<comment type="similarity">
    <text evidence="2 7">Belongs to the glycosyltransferase 4 family. MraY subfamily.</text>
</comment>
<dbReference type="InterPro" id="IPR003524">
    <property type="entry name" value="PNAcMuramoyl-5peptid_Trfase"/>
</dbReference>
<feature type="transmembrane region" description="Helical" evidence="7">
    <location>
        <begin position="306"/>
        <end position="323"/>
    </location>
</feature>
<comment type="caution">
    <text evidence="10">The sequence shown here is derived from an EMBL/GenBank/DDBJ whole genome shotgun (WGS) entry which is preliminary data.</text>
</comment>
<feature type="transmembrane region" description="Helical" evidence="7">
    <location>
        <begin position="181"/>
        <end position="199"/>
    </location>
</feature>
<evidence type="ECO:0000256" key="7">
    <source>
        <dbReference type="HAMAP-Rule" id="MF_00038"/>
    </source>
</evidence>
<dbReference type="GO" id="GO:0008963">
    <property type="term" value="F:phospho-N-acetylmuramoyl-pentapeptide-transferase activity"/>
    <property type="evidence" value="ECO:0007669"/>
    <property type="project" value="UniProtKB-UniRule"/>
</dbReference>
<feature type="binding site" evidence="9">
    <location>
        <position position="233"/>
    </location>
    <ligand>
        <name>Mg(2+)</name>
        <dbReference type="ChEBI" id="CHEBI:18420"/>
    </ligand>
</feature>
<feature type="transmembrane region" description="Helical" evidence="7">
    <location>
        <begin position="120"/>
        <end position="148"/>
    </location>
</feature>
<dbReference type="CDD" id="cd06852">
    <property type="entry name" value="GT_MraY"/>
    <property type="match status" value="1"/>
</dbReference>
<dbReference type="GO" id="GO:0071555">
    <property type="term" value="P:cell wall organization"/>
    <property type="evidence" value="ECO:0007669"/>
    <property type="project" value="UniProtKB-KW"/>
</dbReference>
<evidence type="ECO:0000256" key="6">
    <source>
        <dbReference type="ARBA" id="ARBA00023136"/>
    </source>
</evidence>
<feature type="transmembrane region" description="Helical" evidence="7">
    <location>
        <begin position="82"/>
        <end position="100"/>
    </location>
</feature>
<evidence type="ECO:0000313" key="10">
    <source>
        <dbReference type="EMBL" id="KRN78367.1"/>
    </source>
</evidence>
<keyword evidence="11" id="KW-1185">Reference proteome</keyword>
<comment type="pathway">
    <text evidence="7">Cell wall biogenesis; peptidoglycan biosynthesis.</text>
</comment>
<dbReference type="GO" id="GO:0051301">
    <property type="term" value="P:cell division"/>
    <property type="evidence" value="ECO:0007669"/>
    <property type="project" value="UniProtKB-KW"/>
</dbReference>
<dbReference type="PANTHER" id="PTHR22926:SF5">
    <property type="entry name" value="PHOSPHO-N-ACETYLMURAMOYL-PENTAPEPTIDE-TRANSFERASE HOMOLOG"/>
    <property type="match status" value="1"/>
</dbReference>
<accession>A0A0R2JMD9</accession>
<evidence type="ECO:0000256" key="5">
    <source>
        <dbReference type="ARBA" id="ARBA00022989"/>
    </source>
</evidence>
<dbReference type="EMBL" id="JQBT01000035">
    <property type="protein sequence ID" value="KRN78367.1"/>
    <property type="molecule type" value="Genomic_DNA"/>
</dbReference>
<evidence type="ECO:0000256" key="9">
    <source>
        <dbReference type="PIRSR" id="PIRSR600715-1"/>
    </source>
</evidence>
<name>A0A0R2JMD9_9LACO</name>
<dbReference type="Pfam" id="PF00953">
    <property type="entry name" value="Glycos_transf_4"/>
    <property type="match status" value="1"/>
</dbReference>
<comment type="function">
    <text evidence="7">Catalyzes the initial step of the lipid cycle reactions in the biosynthesis of the cell wall peptidoglycan: transfers peptidoglycan precursor phospho-MurNAc-pentapeptide from UDP-MurNAc-pentapeptide onto the lipid carrier undecaprenyl phosphate, yielding undecaprenyl-pyrophosphoryl-MurNAc-pentapeptide, known as lipid I.</text>
</comment>
<dbReference type="GO" id="GO:0005886">
    <property type="term" value="C:plasma membrane"/>
    <property type="evidence" value="ECO:0007669"/>
    <property type="project" value="UniProtKB-SubCell"/>
</dbReference>
<keyword evidence="5 7" id="KW-1133">Transmembrane helix</keyword>
<dbReference type="NCBIfam" id="TIGR00445">
    <property type="entry name" value="mraY"/>
    <property type="match status" value="1"/>
</dbReference>
<reference evidence="10 11" key="1">
    <citation type="journal article" date="2015" name="Genome Announc.">
        <title>Expanding the biotechnology potential of lactobacilli through comparative genomics of 213 strains and associated genera.</title>
        <authorList>
            <person name="Sun Z."/>
            <person name="Harris H.M."/>
            <person name="McCann A."/>
            <person name="Guo C."/>
            <person name="Argimon S."/>
            <person name="Zhang W."/>
            <person name="Yang X."/>
            <person name="Jeffery I.B."/>
            <person name="Cooney J.C."/>
            <person name="Kagawa T.F."/>
            <person name="Liu W."/>
            <person name="Song Y."/>
            <person name="Salvetti E."/>
            <person name="Wrobel A."/>
            <person name="Rasinkangas P."/>
            <person name="Parkhill J."/>
            <person name="Rea M.C."/>
            <person name="O'Sullivan O."/>
            <person name="Ritari J."/>
            <person name="Douillard F.P."/>
            <person name="Paul Ross R."/>
            <person name="Yang R."/>
            <person name="Briner A.E."/>
            <person name="Felis G.E."/>
            <person name="de Vos W.M."/>
            <person name="Barrangou R."/>
            <person name="Klaenhammer T.R."/>
            <person name="Caufield P.W."/>
            <person name="Cui Y."/>
            <person name="Zhang H."/>
            <person name="O'Toole P.W."/>
        </authorList>
    </citation>
    <scope>NUCLEOTIDE SEQUENCE [LARGE SCALE GENOMIC DNA]</scope>
    <source>
        <strain evidence="10 11">DSM 20690</strain>
    </source>
</reference>
<keyword evidence="7 9" id="KW-0479">Metal-binding</keyword>
<dbReference type="Pfam" id="PF10555">
    <property type="entry name" value="MraY_sig1"/>
    <property type="match status" value="1"/>
</dbReference>
<keyword evidence="7" id="KW-0132">Cell division</keyword>
<feature type="transmembrane region" description="Helical" evidence="7">
    <location>
        <begin position="12"/>
        <end position="31"/>
    </location>
</feature>
<dbReference type="HAMAP" id="MF_00038">
    <property type="entry name" value="MraY"/>
    <property type="match status" value="1"/>
</dbReference>
<dbReference type="AlphaFoldDB" id="A0A0R2JMD9"/>
<dbReference type="GO" id="GO:0046872">
    <property type="term" value="F:metal ion binding"/>
    <property type="evidence" value="ECO:0007669"/>
    <property type="project" value="UniProtKB-KW"/>
</dbReference>